<protein>
    <submittedName>
        <fullName evidence="2">Uncharacterized protein</fullName>
    </submittedName>
</protein>
<sequence>MRHVVFAVALIMAGWRADALAAQTLHVDCSSQVANADGSLQRPLNRLEQLNAMRLMPGTRVLFKRGMTCHGSFKPPAGSSGKPGAPIVVDAYGDLSLGRPIIAAGCSAAQSDPDQSQTEAHKTANGISPYHSLCKADDGVVRPAALHLMNSEHWEINSLELSNDGLAEAGRVGLLVQLEDFGVGHHYRINDVYVHHVRGYLQDAPGRELAYKETGGILFTVTRLLERPGSKQKKTSFDDVVIENSEIYQVDGIGVSNRSAWMCRQRGAPCGDFAPYKGNADYMKAAGTQAASDFFPSTGIAIRHNKIHNIGGDGLIVRTAVAPKVVANLLYDIWMRAPGNSAGAWAINTDDALFEYNEVYGVRHREEIEPGDGMAFDADMGTRNTRFHANYSHDNAGGMMLFCACGRDGLGNRATTEGVLVESNLSVNDGRRAIMMAGVDTALVKDNLIVAHGATPLIENADFKSPNAVELHGNQFVNTSNQGVMYRTKNKEGSYTAMVWRENSFHGYPAGTRADGKAAALVERWFAATGFRENSYKGSSPQAQ</sequence>
<dbReference type="SMART" id="SM00710">
    <property type="entry name" value="PbH1"/>
    <property type="match status" value="7"/>
</dbReference>
<dbReference type="EMBL" id="WNKX01000002">
    <property type="protein sequence ID" value="MTW09738.1"/>
    <property type="molecule type" value="Genomic_DNA"/>
</dbReference>
<keyword evidence="3" id="KW-1185">Reference proteome</keyword>
<dbReference type="InterPro" id="IPR011050">
    <property type="entry name" value="Pectin_lyase_fold/virulence"/>
</dbReference>
<reference evidence="2 3" key="1">
    <citation type="submission" date="2019-11" db="EMBL/GenBank/DDBJ databases">
        <title>Type strains purchased from KCTC, JCM and DSMZ.</title>
        <authorList>
            <person name="Lu H."/>
        </authorList>
    </citation>
    <scope>NUCLEOTIDE SEQUENCE [LARGE SCALE GENOMIC DNA]</scope>
    <source>
        <strain evidence="2 3">JCM 31587</strain>
    </source>
</reference>
<feature type="chain" id="PRO_5026738440" evidence="1">
    <location>
        <begin position="22"/>
        <end position="544"/>
    </location>
</feature>
<accession>A0A6L6QB66</accession>
<dbReference type="Proteomes" id="UP000472320">
    <property type="component" value="Unassembled WGS sequence"/>
</dbReference>
<dbReference type="InterPro" id="IPR006626">
    <property type="entry name" value="PbH1"/>
</dbReference>
<evidence type="ECO:0000256" key="1">
    <source>
        <dbReference type="SAM" id="SignalP"/>
    </source>
</evidence>
<organism evidence="2 3">
    <name type="scientific">Massilia eburnea</name>
    <dbReference type="NCBI Taxonomy" id="1776165"/>
    <lineage>
        <taxon>Bacteria</taxon>
        <taxon>Pseudomonadati</taxon>
        <taxon>Pseudomonadota</taxon>
        <taxon>Betaproteobacteria</taxon>
        <taxon>Burkholderiales</taxon>
        <taxon>Oxalobacteraceae</taxon>
        <taxon>Telluria group</taxon>
        <taxon>Massilia</taxon>
    </lineage>
</organism>
<feature type="signal peptide" evidence="1">
    <location>
        <begin position="1"/>
        <end position="21"/>
    </location>
</feature>
<evidence type="ECO:0000313" key="3">
    <source>
        <dbReference type="Proteomes" id="UP000472320"/>
    </source>
</evidence>
<dbReference type="AlphaFoldDB" id="A0A6L6QB66"/>
<proteinExistence type="predicted"/>
<dbReference type="Gene3D" id="2.160.20.10">
    <property type="entry name" value="Single-stranded right-handed beta-helix, Pectin lyase-like"/>
    <property type="match status" value="1"/>
</dbReference>
<dbReference type="SUPFAM" id="SSF51126">
    <property type="entry name" value="Pectin lyase-like"/>
    <property type="match status" value="1"/>
</dbReference>
<evidence type="ECO:0000313" key="2">
    <source>
        <dbReference type="EMBL" id="MTW09738.1"/>
    </source>
</evidence>
<dbReference type="InterPro" id="IPR012334">
    <property type="entry name" value="Pectin_lyas_fold"/>
</dbReference>
<comment type="caution">
    <text evidence="2">The sequence shown here is derived from an EMBL/GenBank/DDBJ whole genome shotgun (WGS) entry which is preliminary data.</text>
</comment>
<gene>
    <name evidence="2" type="ORF">GM658_03910</name>
</gene>
<keyword evidence="1" id="KW-0732">Signal</keyword>
<name>A0A6L6QB66_9BURK</name>
<dbReference type="OrthoDB" id="3333873at2"/>